<dbReference type="InterPro" id="IPR054382">
    <property type="entry name" value="wHTH_alphaproteobact"/>
</dbReference>
<comment type="caution">
    <text evidence="2">The sequence shown here is derived from an EMBL/GenBank/DDBJ whole genome shotgun (WGS) entry which is preliminary data.</text>
</comment>
<proteinExistence type="predicted"/>
<gene>
    <name evidence="2" type="ORF">RB2654_21248</name>
</gene>
<dbReference type="Pfam" id="PF22324">
    <property type="entry name" value="HTH_91"/>
    <property type="match status" value="1"/>
</dbReference>
<evidence type="ECO:0000259" key="1">
    <source>
        <dbReference type="Pfam" id="PF22324"/>
    </source>
</evidence>
<dbReference type="HOGENOM" id="CLU_170364_2_0_5"/>
<dbReference type="STRING" id="314271.RB2654_21248"/>
<keyword evidence="3" id="KW-1185">Reference proteome</keyword>
<dbReference type="OrthoDB" id="7211172at2"/>
<evidence type="ECO:0000313" key="2">
    <source>
        <dbReference type="EMBL" id="EAQ11168.1"/>
    </source>
</evidence>
<dbReference type="EMBL" id="AAMT01000018">
    <property type="protein sequence ID" value="EAQ11168.1"/>
    <property type="molecule type" value="Genomic_DNA"/>
</dbReference>
<organism evidence="2 3">
    <name type="scientific">Maritimibacter alkaliphilus HTCC2654</name>
    <dbReference type="NCBI Taxonomy" id="314271"/>
    <lineage>
        <taxon>Bacteria</taxon>
        <taxon>Pseudomonadati</taxon>
        <taxon>Pseudomonadota</taxon>
        <taxon>Alphaproteobacteria</taxon>
        <taxon>Rhodobacterales</taxon>
        <taxon>Roseobacteraceae</taxon>
        <taxon>Maritimibacter</taxon>
    </lineage>
</organism>
<accession>A3VKJ7</accession>
<dbReference type="eggNOG" id="ENOG50338SJ">
    <property type="taxonomic scope" value="Bacteria"/>
</dbReference>
<dbReference type="Proteomes" id="UP000002931">
    <property type="component" value="Unassembled WGS sequence"/>
</dbReference>
<dbReference type="RefSeq" id="WP_008335370.1">
    <property type="nucleotide sequence ID" value="NZ_CH902578.1"/>
</dbReference>
<sequence length="99" mass="11024">MSSQSYGPATFRISPEGQETFEIAIKGRVRWALECLIDAGAKGCTPFDKPGPRWAAYVHMLRTLSVPIKTVREKHPGPFKGTHARYVLKAVARRLEGVE</sequence>
<evidence type="ECO:0000313" key="3">
    <source>
        <dbReference type="Proteomes" id="UP000002931"/>
    </source>
</evidence>
<feature type="domain" description="Winged helix" evidence="1">
    <location>
        <begin position="23"/>
        <end position="92"/>
    </location>
</feature>
<reference evidence="2 3" key="1">
    <citation type="journal article" date="2010" name="J. Bacteriol.">
        <title>Genome sequences of Pelagibaca bermudensis HTCC2601T and Maritimibacter alkaliphilus HTCC2654T, the type strains of two marine Roseobacter genera.</title>
        <authorList>
            <person name="Thrash J.C."/>
            <person name="Cho J.C."/>
            <person name="Ferriera S."/>
            <person name="Johnson J."/>
            <person name="Vergin K.L."/>
            <person name="Giovannoni S.J."/>
        </authorList>
    </citation>
    <scope>NUCLEOTIDE SEQUENCE [LARGE SCALE GENOMIC DNA]</scope>
    <source>
        <strain evidence="2 3">HTCC2654</strain>
    </source>
</reference>
<name>A3VKJ7_9RHOB</name>
<dbReference type="AlphaFoldDB" id="A3VKJ7"/>
<protein>
    <recommendedName>
        <fullName evidence="1">Winged helix domain-containing protein</fullName>
    </recommendedName>
</protein>